<sequence length="89" mass="8952">MAAAAGHGSDWVQDYAAAAGDLLIFGGGAATADDFRVALAETPRAGLQGVAEAFVTYLPTGQILWALVDGAAQDSLNVSIGGEVFDLLA</sequence>
<evidence type="ECO:0000313" key="1">
    <source>
        <dbReference type="EMBL" id="MEX5729505.1"/>
    </source>
</evidence>
<organism evidence="1 2">
    <name type="scientific">Rhodovulum iodosum</name>
    <dbReference type="NCBI Taxonomy" id="68291"/>
    <lineage>
        <taxon>Bacteria</taxon>
        <taxon>Pseudomonadati</taxon>
        <taxon>Pseudomonadota</taxon>
        <taxon>Alphaproteobacteria</taxon>
        <taxon>Rhodobacterales</taxon>
        <taxon>Paracoccaceae</taxon>
        <taxon>Rhodovulum</taxon>
    </lineage>
</organism>
<protein>
    <submittedName>
        <fullName evidence="1">Uncharacterized protein</fullName>
    </submittedName>
</protein>
<dbReference type="Proteomes" id="UP001560019">
    <property type="component" value="Unassembled WGS sequence"/>
</dbReference>
<proteinExistence type="predicted"/>
<evidence type="ECO:0000313" key="2">
    <source>
        <dbReference type="Proteomes" id="UP001560019"/>
    </source>
</evidence>
<name>A0ABV3XXM6_9RHOB</name>
<reference evidence="1 2" key="1">
    <citation type="submission" date="2024-06" db="EMBL/GenBank/DDBJ databases">
        <title>Genome of Rhodovulum iodosum, a marine photoferrotroph.</title>
        <authorList>
            <person name="Bianchini G."/>
            <person name="Nikeleit V."/>
            <person name="Kappler A."/>
            <person name="Bryce C."/>
            <person name="Sanchez-Baracaldo P."/>
        </authorList>
    </citation>
    <scope>NUCLEOTIDE SEQUENCE [LARGE SCALE GENOMIC DNA]</scope>
    <source>
        <strain evidence="1 2">UT/N1</strain>
    </source>
</reference>
<dbReference type="RefSeq" id="WP_125403871.1">
    <property type="nucleotide sequence ID" value="NZ_JBEHHI010000003.1"/>
</dbReference>
<comment type="caution">
    <text evidence="1">The sequence shown here is derived from an EMBL/GenBank/DDBJ whole genome shotgun (WGS) entry which is preliminary data.</text>
</comment>
<keyword evidence="2" id="KW-1185">Reference proteome</keyword>
<gene>
    <name evidence="1" type="ORF">Ga0609869_002858</name>
</gene>
<dbReference type="EMBL" id="JBEHHI010000003">
    <property type="protein sequence ID" value="MEX5729505.1"/>
    <property type="molecule type" value="Genomic_DNA"/>
</dbReference>
<accession>A0ABV3XXM6</accession>